<dbReference type="EMBL" id="BAAAZD010000001">
    <property type="protein sequence ID" value="GAA4003992.1"/>
    <property type="molecule type" value="Genomic_DNA"/>
</dbReference>
<gene>
    <name evidence="1" type="ORF">GCM10022211_14860</name>
</gene>
<accession>A0ABP7RYK2</accession>
<evidence type="ECO:0000313" key="1">
    <source>
        <dbReference type="EMBL" id="GAA4003992.1"/>
    </source>
</evidence>
<reference evidence="2" key="1">
    <citation type="journal article" date="2019" name="Int. J. Syst. Evol. Microbiol.">
        <title>The Global Catalogue of Microorganisms (GCM) 10K type strain sequencing project: providing services to taxonomists for standard genome sequencing and annotation.</title>
        <authorList>
            <consortium name="The Broad Institute Genomics Platform"/>
            <consortium name="The Broad Institute Genome Sequencing Center for Infectious Disease"/>
            <person name="Wu L."/>
            <person name="Ma J."/>
        </authorList>
    </citation>
    <scope>NUCLEOTIDE SEQUENCE [LARGE SCALE GENOMIC DNA]</scope>
    <source>
        <strain evidence="2">JCM 16603</strain>
    </source>
</reference>
<dbReference type="Proteomes" id="UP001501310">
    <property type="component" value="Unassembled WGS sequence"/>
</dbReference>
<dbReference type="RefSeq" id="WP_344709543.1">
    <property type="nucleotide sequence ID" value="NZ_BAAAZD010000001.1"/>
</dbReference>
<proteinExistence type="predicted"/>
<name>A0ABP7RYK2_9SPHN</name>
<comment type="caution">
    <text evidence="1">The sequence shown here is derived from an EMBL/GenBank/DDBJ whole genome shotgun (WGS) entry which is preliminary data.</text>
</comment>
<evidence type="ECO:0000313" key="2">
    <source>
        <dbReference type="Proteomes" id="UP001501310"/>
    </source>
</evidence>
<protein>
    <submittedName>
        <fullName evidence="1">Uncharacterized protein</fullName>
    </submittedName>
</protein>
<sequence length="161" mass="18437">MPGKRKAPDAEVFQARPTVVSDDVRGGRSFWQYTSDTQQLPKGDKRERVTHSAKFYVVQLIGSWVNVSESAERTVHYRNRSRWVRFENREYELRKSETLKPLLLKFIRGGCYAYVGGKEVSSEREIEALRSEQFIYLASSEALKIFQSLKSSGQKPGGAAR</sequence>
<keyword evidence="2" id="KW-1185">Reference proteome</keyword>
<organism evidence="1 2">
    <name type="scientific">Sphingomonas humi</name>
    <dbReference type="NCBI Taxonomy" id="335630"/>
    <lineage>
        <taxon>Bacteria</taxon>
        <taxon>Pseudomonadati</taxon>
        <taxon>Pseudomonadota</taxon>
        <taxon>Alphaproteobacteria</taxon>
        <taxon>Sphingomonadales</taxon>
        <taxon>Sphingomonadaceae</taxon>
        <taxon>Sphingomonas</taxon>
    </lineage>
</organism>